<dbReference type="RefSeq" id="WP_212986875.1">
    <property type="nucleotide sequence ID" value="NZ_BAABEA010000051.1"/>
</dbReference>
<evidence type="ECO:0000259" key="3">
    <source>
        <dbReference type="Pfam" id="PF00534"/>
    </source>
</evidence>
<dbReference type="InterPro" id="IPR050194">
    <property type="entry name" value="Glycosyltransferase_grp1"/>
</dbReference>
<dbReference type="InterPro" id="IPR028098">
    <property type="entry name" value="Glyco_trans_4-like_N"/>
</dbReference>
<evidence type="ECO:0008006" key="7">
    <source>
        <dbReference type="Google" id="ProtNLM"/>
    </source>
</evidence>
<evidence type="ECO:0000313" key="6">
    <source>
        <dbReference type="Proteomes" id="UP000681340"/>
    </source>
</evidence>
<proteinExistence type="predicted"/>
<dbReference type="GO" id="GO:1901137">
    <property type="term" value="P:carbohydrate derivative biosynthetic process"/>
    <property type="evidence" value="ECO:0007669"/>
    <property type="project" value="UniProtKB-ARBA"/>
</dbReference>
<reference evidence="5" key="1">
    <citation type="submission" date="2021-03" db="EMBL/GenBank/DDBJ databases">
        <title>Whole genome shotgun sequence of Actinoplanes auranticolor NBRC 12245.</title>
        <authorList>
            <person name="Komaki H."/>
            <person name="Tamura T."/>
        </authorList>
    </citation>
    <scope>NUCLEOTIDE SEQUENCE</scope>
    <source>
        <strain evidence="5">NBRC 12245</strain>
    </source>
</reference>
<dbReference type="Pfam" id="PF13439">
    <property type="entry name" value="Glyco_transf_4"/>
    <property type="match status" value="1"/>
</dbReference>
<organism evidence="5 6">
    <name type="scientific">Actinoplanes auranticolor</name>
    <dbReference type="NCBI Taxonomy" id="47988"/>
    <lineage>
        <taxon>Bacteria</taxon>
        <taxon>Bacillati</taxon>
        <taxon>Actinomycetota</taxon>
        <taxon>Actinomycetes</taxon>
        <taxon>Micromonosporales</taxon>
        <taxon>Micromonosporaceae</taxon>
        <taxon>Actinoplanes</taxon>
    </lineage>
</organism>
<dbReference type="GO" id="GO:0016757">
    <property type="term" value="F:glycosyltransferase activity"/>
    <property type="evidence" value="ECO:0007669"/>
    <property type="project" value="UniProtKB-KW"/>
</dbReference>
<evidence type="ECO:0000256" key="2">
    <source>
        <dbReference type="ARBA" id="ARBA00022679"/>
    </source>
</evidence>
<accession>A0A919S389</accession>
<dbReference type="EMBL" id="BOQL01000006">
    <property type="protein sequence ID" value="GIM63964.1"/>
    <property type="molecule type" value="Genomic_DNA"/>
</dbReference>
<name>A0A919S389_9ACTN</name>
<keyword evidence="2" id="KW-0808">Transferase</keyword>
<dbReference type="SUPFAM" id="SSF53756">
    <property type="entry name" value="UDP-Glycosyltransferase/glycogen phosphorylase"/>
    <property type="match status" value="1"/>
</dbReference>
<feature type="domain" description="Glycosyl transferase family 1" evidence="3">
    <location>
        <begin position="332"/>
        <end position="469"/>
    </location>
</feature>
<dbReference type="Gene3D" id="3.40.50.2000">
    <property type="entry name" value="Glycogen Phosphorylase B"/>
    <property type="match status" value="2"/>
</dbReference>
<evidence type="ECO:0000313" key="5">
    <source>
        <dbReference type="EMBL" id="GIM63964.1"/>
    </source>
</evidence>
<keyword evidence="1" id="KW-0328">Glycosyltransferase</keyword>
<gene>
    <name evidence="5" type="ORF">Aau02nite_07450</name>
</gene>
<dbReference type="PANTHER" id="PTHR45947:SF3">
    <property type="entry name" value="SULFOQUINOVOSYL TRANSFERASE SQD2"/>
    <property type="match status" value="1"/>
</dbReference>
<dbReference type="PANTHER" id="PTHR45947">
    <property type="entry name" value="SULFOQUINOVOSYL TRANSFERASE SQD2"/>
    <property type="match status" value="1"/>
</dbReference>
<protein>
    <recommendedName>
        <fullName evidence="7">Glycosyltransferase involved in cell wall biosynthesis</fullName>
    </recommendedName>
</protein>
<comment type="caution">
    <text evidence="5">The sequence shown here is derived from an EMBL/GenBank/DDBJ whole genome shotgun (WGS) entry which is preliminary data.</text>
</comment>
<dbReference type="InterPro" id="IPR001296">
    <property type="entry name" value="Glyco_trans_1"/>
</dbReference>
<feature type="domain" description="Glycosyltransferase subfamily 4-like N-terminal" evidence="4">
    <location>
        <begin position="192"/>
        <end position="319"/>
    </location>
</feature>
<dbReference type="Proteomes" id="UP000681340">
    <property type="component" value="Unassembled WGS sequence"/>
</dbReference>
<sequence length="581" mass="62417">MTAAVYLALGIRRIAAAVHHTRDLAAAGLRVTLVTGDRTVSAQAPLPPTVTVHRLDAGAARRLLLAADGPLPDDGLLIAGDPEALAVAWWIGRRRPGVSVRLEPAPEPGRRTAPADLAVVTPWYPSPDDPYAGAFVQASTAAVRPHHDRVAILHTQNWYYSPAGVAGNRVGVAAERQAVRSGRTVVLDTPEGELTRVAVPTAAGRGYPAFAEAQVRALRAGLPTGRIEAPVVHAHTGMLGGVVAMRLARPDARIVVTEHATFLPQVLAQPGAREQYAEVLERADAMLCVGRYLLDQLADYFPGYAHKLRIVPNAIDFDRFKVRARPPRELSRWLYAGRLMEHKGVLTLVDGFARVAAEDPKVSLTLVGTGPLADTLDARIVGLGLTGRITRRPAVPPDRVTALMHEHDLLVHASRLETFGMTVVEAVATGTPVLVARSQGPAETLAGIEHQAGLLIEPGDDPDVIADGYRVLSKGLDTLDLPRARATLEARYGFAAVAERLREVYHSGTPTPAPAPVTGVRPVGNRHRLSRLVRFTVVTVPDRILSGVQRVMAWLPSPAPEAVVRYLRRIPAVVGARIPRR</sequence>
<evidence type="ECO:0000259" key="4">
    <source>
        <dbReference type="Pfam" id="PF13439"/>
    </source>
</evidence>
<dbReference type="AlphaFoldDB" id="A0A919S389"/>
<keyword evidence="6" id="KW-1185">Reference proteome</keyword>
<dbReference type="Pfam" id="PF00534">
    <property type="entry name" value="Glycos_transf_1"/>
    <property type="match status" value="1"/>
</dbReference>
<evidence type="ECO:0000256" key="1">
    <source>
        <dbReference type="ARBA" id="ARBA00022676"/>
    </source>
</evidence>